<keyword evidence="4" id="KW-1185">Reference proteome</keyword>
<evidence type="ECO:0000313" key="4">
    <source>
        <dbReference type="Proteomes" id="UP000298412"/>
    </source>
</evidence>
<accession>A0A4R8WWF0</accession>
<dbReference type="Gene3D" id="3.40.190.10">
    <property type="entry name" value="Periplasmic binding protein-like II"/>
    <property type="match status" value="1"/>
</dbReference>
<keyword evidence="1" id="KW-0732">Signal</keyword>
<protein>
    <submittedName>
        <fullName evidence="3">Glycine betaine ABC transporter substrate-binding protein</fullName>
    </submittedName>
</protein>
<name>A0A4R8WWF0_9MICO</name>
<dbReference type="AlphaFoldDB" id="A0A4R8WWF0"/>
<dbReference type="Proteomes" id="UP000298412">
    <property type="component" value="Unassembled WGS sequence"/>
</dbReference>
<dbReference type="GO" id="GO:0022857">
    <property type="term" value="F:transmembrane transporter activity"/>
    <property type="evidence" value="ECO:0007669"/>
    <property type="project" value="InterPro"/>
</dbReference>
<feature type="signal peptide" evidence="1">
    <location>
        <begin position="1"/>
        <end position="22"/>
    </location>
</feature>
<reference evidence="3 4" key="1">
    <citation type="submission" date="2019-03" db="EMBL/GenBank/DDBJ databases">
        <title>Genomics of glacier-inhabiting Cryobacterium strains.</title>
        <authorList>
            <person name="Liu Q."/>
            <person name="Xin Y.-H."/>
        </authorList>
    </citation>
    <scope>NUCLEOTIDE SEQUENCE [LARGE SCALE GENOMIC DNA]</scope>
    <source>
        <strain evidence="3 4">MDT1-3</strain>
    </source>
</reference>
<proteinExistence type="predicted"/>
<sequence>MTNRRRRLVTPAACLVAILALTGCGLQPATSYVPAVGPGTIRPIPGLGNAPLTITSKNFTEQLILGKIAVLAARAAGFDVTDLSNLPGSQPARELLTLGQADFMWEYTGTAWLTYLAQAEGIPDQAAQWQAVHDADLATGLTWGRPAPMNNTYALAIRSEAAADLGGISTMSQIASLPVEDRTFCVEAEFNSRSDGFNPMLKTYGLKRGSAAGVPDANVGIYDAGAVYSATDRGDCNFGEVFVTDGRIDALDLTVLTDDRKFFPAYNVAPVYSTDTLTTHPELADVFDQITPALTDKVLRSLNRKVDVDGEEPADVAFAWMKARGFITDPR</sequence>
<evidence type="ECO:0000259" key="2">
    <source>
        <dbReference type="Pfam" id="PF04069"/>
    </source>
</evidence>
<dbReference type="RefSeq" id="WP_134565148.1">
    <property type="nucleotide sequence ID" value="NZ_SOFP01000012.1"/>
</dbReference>
<evidence type="ECO:0000313" key="3">
    <source>
        <dbReference type="EMBL" id="TFC19413.1"/>
    </source>
</evidence>
<feature type="domain" description="ABC-type glycine betaine transport system substrate-binding" evidence="2">
    <location>
        <begin position="51"/>
        <end position="322"/>
    </location>
</feature>
<gene>
    <name evidence="3" type="ORF">E3O19_03020</name>
</gene>
<dbReference type="SUPFAM" id="SSF53850">
    <property type="entry name" value="Periplasmic binding protein-like II"/>
    <property type="match status" value="1"/>
</dbReference>
<comment type="caution">
    <text evidence="3">The sequence shown here is derived from an EMBL/GenBank/DDBJ whole genome shotgun (WGS) entry which is preliminary data.</text>
</comment>
<dbReference type="GO" id="GO:0043190">
    <property type="term" value="C:ATP-binding cassette (ABC) transporter complex"/>
    <property type="evidence" value="ECO:0007669"/>
    <property type="project" value="InterPro"/>
</dbReference>
<dbReference type="Pfam" id="PF04069">
    <property type="entry name" value="OpuAC"/>
    <property type="match status" value="1"/>
</dbReference>
<dbReference type="InterPro" id="IPR007210">
    <property type="entry name" value="ABC_Gly_betaine_transp_sub-bd"/>
</dbReference>
<dbReference type="EMBL" id="SOFP01000012">
    <property type="protein sequence ID" value="TFC19413.1"/>
    <property type="molecule type" value="Genomic_DNA"/>
</dbReference>
<dbReference type="CDD" id="cd13611">
    <property type="entry name" value="PBP2_YehZ"/>
    <property type="match status" value="1"/>
</dbReference>
<dbReference type="PROSITE" id="PS51257">
    <property type="entry name" value="PROKAR_LIPOPROTEIN"/>
    <property type="match status" value="1"/>
</dbReference>
<evidence type="ECO:0000256" key="1">
    <source>
        <dbReference type="SAM" id="SignalP"/>
    </source>
</evidence>
<dbReference type="Gene3D" id="3.40.190.120">
    <property type="entry name" value="Osmoprotection protein (prox), domain 2"/>
    <property type="match status" value="1"/>
</dbReference>
<feature type="chain" id="PRO_5038775521" evidence="1">
    <location>
        <begin position="23"/>
        <end position="331"/>
    </location>
</feature>
<dbReference type="OrthoDB" id="9781705at2"/>
<organism evidence="3 4">
    <name type="scientific">Cryobacterium algoritolerans</name>
    <dbReference type="NCBI Taxonomy" id="1259184"/>
    <lineage>
        <taxon>Bacteria</taxon>
        <taxon>Bacillati</taxon>
        <taxon>Actinomycetota</taxon>
        <taxon>Actinomycetes</taxon>
        <taxon>Micrococcales</taxon>
        <taxon>Microbacteriaceae</taxon>
        <taxon>Cryobacterium</taxon>
    </lineage>
</organism>